<accession>A0A9J6C0N7</accession>
<dbReference type="GO" id="GO:0005886">
    <property type="term" value="C:plasma membrane"/>
    <property type="evidence" value="ECO:0007669"/>
    <property type="project" value="TreeGrafter"/>
</dbReference>
<evidence type="ECO:0000256" key="18">
    <source>
        <dbReference type="SAM" id="Phobius"/>
    </source>
</evidence>
<dbReference type="SUPFAM" id="SSF53822">
    <property type="entry name" value="Periplasmic binding protein-like I"/>
    <property type="match status" value="1"/>
</dbReference>
<dbReference type="Gene3D" id="3.40.50.2300">
    <property type="match status" value="2"/>
</dbReference>
<evidence type="ECO:0000256" key="13">
    <source>
        <dbReference type="ARBA" id="ARBA00023293"/>
    </source>
</evidence>
<name>A0A9J6C0N7_POLVA</name>
<dbReference type="GO" id="GO:0007168">
    <property type="term" value="P:receptor guanylyl cyclase signaling pathway"/>
    <property type="evidence" value="ECO:0007669"/>
    <property type="project" value="TreeGrafter"/>
</dbReference>
<keyword evidence="12 14" id="KW-0456">Lyase</keyword>
<keyword evidence="10" id="KW-0675">Receptor</keyword>
<dbReference type="InterPro" id="IPR001054">
    <property type="entry name" value="A/G_cyclase"/>
</dbReference>
<evidence type="ECO:0000256" key="15">
    <source>
        <dbReference type="RuleBase" id="RU003431"/>
    </source>
</evidence>
<keyword evidence="5 19" id="KW-0732">Signal</keyword>
<evidence type="ECO:0000313" key="23">
    <source>
        <dbReference type="Proteomes" id="UP001107558"/>
    </source>
</evidence>
<dbReference type="SMART" id="SM00220">
    <property type="entry name" value="S_TKc"/>
    <property type="match status" value="1"/>
</dbReference>
<dbReference type="GO" id="GO:0001653">
    <property type="term" value="F:peptide receptor activity"/>
    <property type="evidence" value="ECO:0007669"/>
    <property type="project" value="TreeGrafter"/>
</dbReference>
<dbReference type="CDD" id="cd07302">
    <property type="entry name" value="CHD"/>
    <property type="match status" value="1"/>
</dbReference>
<dbReference type="CDD" id="cd06370">
    <property type="entry name" value="PBP1_SAP_GC-like"/>
    <property type="match status" value="1"/>
</dbReference>
<feature type="signal peptide" evidence="19">
    <location>
        <begin position="1"/>
        <end position="23"/>
    </location>
</feature>
<dbReference type="GO" id="GO:0005525">
    <property type="term" value="F:GTP binding"/>
    <property type="evidence" value="ECO:0007669"/>
    <property type="project" value="UniProtKB-KW"/>
</dbReference>
<dbReference type="InterPro" id="IPR001828">
    <property type="entry name" value="ANF_lig-bd_rcpt"/>
</dbReference>
<keyword evidence="4 18" id="KW-0812">Transmembrane</keyword>
<keyword evidence="23" id="KW-1185">Reference proteome</keyword>
<reference evidence="22" key="1">
    <citation type="submission" date="2021-03" db="EMBL/GenBank/DDBJ databases">
        <title>Chromosome level genome of the anhydrobiotic midge Polypedilum vanderplanki.</title>
        <authorList>
            <person name="Yoshida Y."/>
            <person name="Kikawada T."/>
            <person name="Gusev O."/>
        </authorList>
    </citation>
    <scope>NUCLEOTIDE SEQUENCE</scope>
    <source>
        <strain evidence="22">NIAS01</strain>
        <tissue evidence="22">Whole body or cell culture</tissue>
    </source>
</reference>
<evidence type="ECO:0000256" key="3">
    <source>
        <dbReference type="ARBA" id="ARBA00012202"/>
    </source>
</evidence>
<evidence type="ECO:0000256" key="1">
    <source>
        <dbReference type="ARBA" id="ARBA00001436"/>
    </source>
</evidence>
<evidence type="ECO:0000259" key="21">
    <source>
        <dbReference type="PROSITE" id="PS50125"/>
    </source>
</evidence>
<keyword evidence="7 18" id="KW-1133">Transmembrane helix</keyword>
<dbReference type="Pfam" id="PF01094">
    <property type="entry name" value="ANF_receptor"/>
    <property type="match status" value="1"/>
</dbReference>
<dbReference type="SMART" id="SM00044">
    <property type="entry name" value="CYCc"/>
    <property type="match status" value="1"/>
</dbReference>
<dbReference type="InterPro" id="IPR000719">
    <property type="entry name" value="Prot_kinase_dom"/>
</dbReference>
<dbReference type="Pfam" id="PF00211">
    <property type="entry name" value="Guanylate_cyc"/>
    <property type="match status" value="1"/>
</dbReference>
<evidence type="ECO:0000256" key="14">
    <source>
        <dbReference type="RuleBase" id="RU000405"/>
    </source>
</evidence>
<evidence type="ECO:0000256" key="5">
    <source>
        <dbReference type="ARBA" id="ARBA00022729"/>
    </source>
</evidence>
<dbReference type="PANTHER" id="PTHR11920">
    <property type="entry name" value="GUANYLYL CYCLASE"/>
    <property type="match status" value="1"/>
</dbReference>
<dbReference type="GO" id="GO:0004383">
    <property type="term" value="F:guanylate cyclase activity"/>
    <property type="evidence" value="ECO:0007669"/>
    <property type="project" value="UniProtKB-EC"/>
</dbReference>
<keyword evidence="16" id="KW-0175">Coiled coil</keyword>
<feature type="chain" id="PRO_5039941990" description="Guanylate cyclase" evidence="19">
    <location>
        <begin position="24"/>
        <end position="1384"/>
    </location>
</feature>
<dbReference type="InterPro" id="IPR028082">
    <property type="entry name" value="Peripla_BP_I"/>
</dbReference>
<evidence type="ECO:0000256" key="2">
    <source>
        <dbReference type="ARBA" id="ARBA00004479"/>
    </source>
</evidence>
<evidence type="ECO:0000256" key="8">
    <source>
        <dbReference type="ARBA" id="ARBA00023134"/>
    </source>
</evidence>
<dbReference type="InterPro" id="IPR029787">
    <property type="entry name" value="Nucleotide_cyclase"/>
</dbReference>
<dbReference type="PROSITE" id="PS50125">
    <property type="entry name" value="GUANYLATE_CYCLASE_2"/>
    <property type="match status" value="1"/>
</dbReference>
<sequence>MSIIRAFIVTLVAFATIFNFVHGSHHIKTTLNVGYLTAIKGDLKDRQGLAISGAIQMALEEINNDPKILPNVKLELWWNDTRGDTVIATRAITEMICNGVSTIFGPEGTCHVEAIVTQSRNIPMIAYKCSDYKASAIPTFARTEPPDTQVTKSVIALLNYYRWNKFSIIYEEAWERVAESLSQQAKSHNKTINHKKQVVDRHKCCEQNMDCCRPGYWYNIIQNTMNRTRIYIFLGTPDALVDMMGSMESIQLFDKGEYMVIFVDMMSYSAEEAKKYLYKLENFSKYKSCNEIEGFTKRARSLLVVVSTPPTKNYEEFTDKVRKYNEKKPFEFRNPSFPNRKNFVKFVSIYAAYLYDAVKLYANALHKLLKKEELSRPLTDEVIREIASNGTAIISAIIQEKKYPSITGAEIWIDENGDSEGNFSVLALKESQFSPKDSNFTCDRHMITVATFQGRNNNNSLPEYKFNNILRIDWPGGGVIPTDEPQCGFLNEQCIKDDRHVISMIISGILGLLLFCSIVITISIYRKWKIELEIEGLLWKIEPHEIKGYFNNDIVSSPSKLSLVSAASYGSRYQVWTTTGQFRGVIVRVKELKFAKKKDMSRELMKEFRTLRDLRHDNINSFIGACVEPMRILLVTDYCAKGSLYDIIENEDIKLDNLFIASLINDLIKGMIYIHSSALVFHGNLKSSNCVITSRWMLQITDFGLHDLRHSAESGGSVGEHQYFRSLFWKSPELLRNPNIHGSQKGDVYAFAIILYEICGRKGPFGLAHYEPKQIIELVKETPIDDEKPPFRPDLECLLEDDNCPDYVISCIQDCWHENPEVRPDFPTIRTRLKKMRDGKSKNIMDQIMEMMEKYTNNLEDIVNERTRLLYEEKRKTEDLLNRMLPQPVAEKLTMGLGVEPVTYDSVTIYFSDIVGFTQLSAESTPLQVVQFLNDLYTVFDRIIKGFDVYKVETIGDAYMVVSGLPITNGNRHVGEIASMALDLLKAVKNHHISHRPNEILKLRIGIHTGPVVAGVVGLTMPRFCLFGDTVNTASRMESCGEPLKIHISQQCKNALDKLGGYVTECRGVVPMKGKGDVLTYWLTGATDGAIQKRNVDLRDLPPPLFCRPRKSPKCLGESKQPSISCIMNFGASDNRSILCESRRQSNAAAQRNDDGGGSYREYRDSSSPFISKHRKYDNTPLYINNNDSEMITDTLEDLRRDTLNGSGEKPYALIRPQQISTINSSNDDICSLRPFDEEHLSFKKSHSYDPFPVADHHHHNQQLNKRNNENFRKRKNNTSEPLKEVGCNGGITSQTQTQRSDHEPLLEPKRWHSLELETVRTNRDEESSGCEERNGTNKKYNRIKSWLVGILKSKNPNGQNELLSQQTSITKTRNVENESMSVV</sequence>
<protein>
    <recommendedName>
        <fullName evidence="3 15">Guanylate cyclase</fullName>
        <ecNumber evidence="3 15">4.6.1.2</ecNumber>
    </recommendedName>
</protein>
<evidence type="ECO:0000256" key="6">
    <source>
        <dbReference type="ARBA" id="ARBA00022741"/>
    </source>
</evidence>
<gene>
    <name evidence="22" type="ORF">PVAND_005321</name>
</gene>
<comment type="caution">
    <text evidence="22">The sequence shown here is derived from an EMBL/GenBank/DDBJ whole genome shotgun (WGS) entry which is preliminary data.</text>
</comment>
<evidence type="ECO:0000259" key="20">
    <source>
        <dbReference type="PROSITE" id="PS50011"/>
    </source>
</evidence>
<keyword evidence="13 15" id="KW-0141">cGMP biosynthesis</keyword>
<feature type="domain" description="Guanylate cyclase" evidence="21">
    <location>
        <begin position="908"/>
        <end position="1038"/>
    </location>
</feature>
<comment type="subcellular location">
    <subcellularLocation>
        <location evidence="2">Membrane</location>
        <topology evidence="2">Single-pass type I membrane protein</topology>
    </subcellularLocation>
</comment>
<comment type="catalytic activity">
    <reaction evidence="1 15">
        <text>GTP = 3',5'-cyclic GMP + diphosphate</text>
        <dbReference type="Rhea" id="RHEA:13665"/>
        <dbReference type="ChEBI" id="CHEBI:33019"/>
        <dbReference type="ChEBI" id="CHEBI:37565"/>
        <dbReference type="ChEBI" id="CHEBI:57746"/>
        <dbReference type="EC" id="4.6.1.2"/>
    </reaction>
</comment>
<feature type="region of interest" description="Disordered" evidence="17">
    <location>
        <begin position="1143"/>
        <end position="1172"/>
    </location>
</feature>
<organism evidence="22 23">
    <name type="scientific">Polypedilum vanderplanki</name>
    <name type="common">Sleeping chironomid midge</name>
    <dbReference type="NCBI Taxonomy" id="319348"/>
    <lineage>
        <taxon>Eukaryota</taxon>
        <taxon>Metazoa</taxon>
        <taxon>Ecdysozoa</taxon>
        <taxon>Arthropoda</taxon>
        <taxon>Hexapoda</taxon>
        <taxon>Insecta</taxon>
        <taxon>Pterygota</taxon>
        <taxon>Neoptera</taxon>
        <taxon>Endopterygota</taxon>
        <taxon>Diptera</taxon>
        <taxon>Nematocera</taxon>
        <taxon>Chironomoidea</taxon>
        <taxon>Chironomidae</taxon>
        <taxon>Chironominae</taxon>
        <taxon>Polypedilum</taxon>
        <taxon>Polypedilum</taxon>
    </lineage>
</organism>
<keyword evidence="11" id="KW-0325">Glycoprotein</keyword>
<dbReference type="CDD" id="cd14042">
    <property type="entry name" value="PK_GC-A_B"/>
    <property type="match status" value="1"/>
</dbReference>
<evidence type="ECO:0000256" key="19">
    <source>
        <dbReference type="SAM" id="SignalP"/>
    </source>
</evidence>
<dbReference type="FunFam" id="3.40.50.2300:FF:000403">
    <property type="entry name" value="Guanylate cyclase"/>
    <property type="match status" value="1"/>
</dbReference>
<evidence type="ECO:0000256" key="12">
    <source>
        <dbReference type="ARBA" id="ARBA00023239"/>
    </source>
</evidence>
<dbReference type="EC" id="4.6.1.2" evidence="3 15"/>
<dbReference type="InterPro" id="IPR050401">
    <property type="entry name" value="Cyclic_nucleotide_synthase"/>
</dbReference>
<keyword evidence="6" id="KW-0547">Nucleotide-binding</keyword>
<dbReference type="GO" id="GO:0005524">
    <property type="term" value="F:ATP binding"/>
    <property type="evidence" value="ECO:0007669"/>
    <property type="project" value="InterPro"/>
</dbReference>
<dbReference type="FunFam" id="1.10.510.10:FF:000545">
    <property type="entry name" value="Guanylate cyclase"/>
    <property type="match status" value="1"/>
</dbReference>
<feature type="transmembrane region" description="Helical" evidence="18">
    <location>
        <begin position="501"/>
        <end position="525"/>
    </location>
</feature>
<evidence type="ECO:0000256" key="11">
    <source>
        <dbReference type="ARBA" id="ARBA00023180"/>
    </source>
</evidence>
<dbReference type="GO" id="GO:0004016">
    <property type="term" value="F:adenylate cyclase activity"/>
    <property type="evidence" value="ECO:0007669"/>
    <property type="project" value="TreeGrafter"/>
</dbReference>
<dbReference type="OrthoDB" id="5984008at2759"/>
<dbReference type="PROSITE" id="PS00452">
    <property type="entry name" value="GUANYLATE_CYCLASE_1"/>
    <property type="match status" value="1"/>
</dbReference>
<evidence type="ECO:0000256" key="17">
    <source>
        <dbReference type="SAM" id="MobiDB-lite"/>
    </source>
</evidence>
<evidence type="ECO:0000256" key="7">
    <source>
        <dbReference type="ARBA" id="ARBA00022989"/>
    </source>
</evidence>
<dbReference type="EMBL" id="JADBJN010000002">
    <property type="protein sequence ID" value="KAG5675413.1"/>
    <property type="molecule type" value="Genomic_DNA"/>
</dbReference>
<dbReference type="Gene3D" id="6.10.250.780">
    <property type="match status" value="1"/>
</dbReference>
<feature type="region of interest" description="Disordered" evidence="17">
    <location>
        <begin position="1252"/>
        <end position="1337"/>
    </location>
</feature>
<feature type="compositionally biased region" description="Basic and acidic residues" evidence="17">
    <location>
        <begin position="1300"/>
        <end position="1336"/>
    </location>
</feature>
<dbReference type="PANTHER" id="PTHR11920:SF474">
    <property type="entry name" value="RECEPTOR-TYPE GUANYLATE CYCLASE GYC76C"/>
    <property type="match status" value="1"/>
</dbReference>
<dbReference type="Gene3D" id="3.30.70.1230">
    <property type="entry name" value="Nucleotide cyclase"/>
    <property type="match status" value="1"/>
</dbReference>
<dbReference type="Proteomes" id="UP001107558">
    <property type="component" value="Chromosome 2"/>
</dbReference>
<evidence type="ECO:0000256" key="9">
    <source>
        <dbReference type="ARBA" id="ARBA00023136"/>
    </source>
</evidence>
<evidence type="ECO:0000313" key="22">
    <source>
        <dbReference type="EMBL" id="KAG5675413.1"/>
    </source>
</evidence>
<evidence type="ECO:0000256" key="4">
    <source>
        <dbReference type="ARBA" id="ARBA00022692"/>
    </source>
</evidence>
<proteinExistence type="inferred from homology"/>
<dbReference type="InterPro" id="IPR011009">
    <property type="entry name" value="Kinase-like_dom_sf"/>
</dbReference>
<dbReference type="Pfam" id="PF07714">
    <property type="entry name" value="PK_Tyr_Ser-Thr"/>
    <property type="match status" value="1"/>
</dbReference>
<dbReference type="InterPro" id="IPR018297">
    <property type="entry name" value="A/G_cyclase_CS"/>
</dbReference>
<feature type="domain" description="Protein kinase" evidence="20">
    <location>
        <begin position="558"/>
        <end position="833"/>
    </location>
</feature>
<dbReference type="GO" id="GO:0035556">
    <property type="term" value="P:intracellular signal transduction"/>
    <property type="evidence" value="ECO:0007669"/>
    <property type="project" value="InterPro"/>
</dbReference>
<dbReference type="SUPFAM" id="SSF56112">
    <property type="entry name" value="Protein kinase-like (PK-like)"/>
    <property type="match status" value="1"/>
</dbReference>
<feature type="coiled-coil region" evidence="16">
    <location>
        <begin position="845"/>
        <end position="872"/>
    </location>
</feature>
<dbReference type="PROSITE" id="PS50011">
    <property type="entry name" value="PROTEIN_KINASE_DOM"/>
    <property type="match status" value="1"/>
</dbReference>
<comment type="similarity">
    <text evidence="14">Belongs to the adenylyl cyclase class-4/guanylyl cyclase family.</text>
</comment>
<keyword evidence="8" id="KW-0342">GTP-binding</keyword>
<dbReference type="FunFam" id="3.30.70.1230:FF:000019">
    <property type="entry name" value="Guanylate cyclase"/>
    <property type="match status" value="1"/>
</dbReference>
<dbReference type="InterPro" id="IPR001245">
    <property type="entry name" value="Ser-Thr/Tyr_kinase_cat_dom"/>
</dbReference>
<evidence type="ECO:0000256" key="16">
    <source>
        <dbReference type="SAM" id="Coils"/>
    </source>
</evidence>
<evidence type="ECO:0000256" key="10">
    <source>
        <dbReference type="ARBA" id="ARBA00023170"/>
    </source>
</evidence>
<dbReference type="SUPFAM" id="SSF55073">
    <property type="entry name" value="Nucleotide cyclase"/>
    <property type="match status" value="1"/>
</dbReference>
<keyword evidence="9 18" id="KW-0472">Membrane</keyword>
<dbReference type="GO" id="GO:0004672">
    <property type="term" value="F:protein kinase activity"/>
    <property type="evidence" value="ECO:0007669"/>
    <property type="project" value="InterPro"/>
</dbReference>
<dbReference type="Gene3D" id="1.10.510.10">
    <property type="entry name" value="Transferase(Phosphotransferase) domain 1"/>
    <property type="match status" value="1"/>
</dbReference>